<dbReference type="InterPro" id="IPR023244">
    <property type="entry name" value="Brefeldin_A-sensitivity_4"/>
</dbReference>
<dbReference type="GO" id="GO:0016020">
    <property type="term" value="C:membrane"/>
    <property type="evidence" value="ECO:0007669"/>
    <property type="project" value="UniProtKB-SubCell"/>
</dbReference>
<dbReference type="Pfam" id="PF13515">
    <property type="entry name" value="FUSC_2"/>
    <property type="match status" value="1"/>
</dbReference>
<keyword evidence="9" id="KW-1185">Reference proteome</keyword>
<evidence type="ECO:0000256" key="2">
    <source>
        <dbReference type="ARBA" id="ARBA00022692"/>
    </source>
</evidence>
<evidence type="ECO:0000259" key="6">
    <source>
        <dbReference type="Pfam" id="PF10337"/>
    </source>
</evidence>
<organism evidence="8 9">
    <name type="scientific">Eremothecium cymbalariae (strain CBS 270.75 / DBVPG 7215 / KCTC 17166 / NRRL Y-17582)</name>
    <name type="common">Yeast</name>
    <dbReference type="NCBI Taxonomy" id="931890"/>
    <lineage>
        <taxon>Eukaryota</taxon>
        <taxon>Fungi</taxon>
        <taxon>Dikarya</taxon>
        <taxon>Ascomycota</taxon>
        <taxon>Saccharomycotina</taxon>
        <taxon>Saccharomycetes</taxon>
        <taxon>Saccharomycetales</taxon>
        <taxon>Saccharomycetaceae</taxon>
        <taxon>Eremothecium</taxon>
    </lineage>
</organism>
<sequence>MSSDKSGYIDLKRYCSKACSLQKRYFPCDRILARRILKCTINSTIALTLCLIPKVRELLGPEPALMPLIAVIVHPGRRTGAIIQSSMYVLTGLVTGLGYSLFARYLAQRCLGSTWSLLSDEQNYIENYDRYEAALAVLAVFEIFMLFFHGWMRAVSHHYFHIVFPLFVVVHFTFLAPLRQSAAEIARTFSIPFYLGIGMSVFWNLIIFPEFGTTYCGKTTVDTLNELHHFLNNAINFFISSDLQEESQSFYEKKPCSLARLVTLKNSINQKVSNCELVLDEGSYELSYSYLGASQLTDIIDKFKPLAMYATGLANACQLEFVLLKRQGRLFEDSESINVDTQKEITHADSKRLLAVLKTLRLPIFALHKTLNESLYISKIVLCDAYDVDFSHSKIPKSFKQESNIMPDLNFKQRLPKDFDFKGTLDKLKEAADAFDREFREQLADVSHELLSPSDEMFLISLFLINFKEIINSVILIMQEAQKIQGLRKERESKGWLRGKSFWFTALSNLENFKKWINRNSRLSGLTESATLQGVINNQSNVRGETATVRPQFEEQQLLRQQTAASVMFDDVDHRLPMSSNSYKQDAGIHSKAWTASFQHRLAAVSLKRICMQLMINMRESFKKNRERFRFGAQVTISLIVASFPMFIPKARHWYVDIRGSWVGFVCILCLEPNVGGTFWVFFLRGVGVIGGAAWAYVSYLAGGQNQQNPYLMVFVTIIGAVPGFYFLLGSAYIKAAIIHVISIYIVLLATVIPTSVGGTIAANFGKRCLAVAYGGGVALVAQTVIFPIKARDQLNDEISFVSGCIADLIMLLATGTERGSKFMISTESFERFSLVSSSAKSALSRADTYKGLARQEPRLKGRYTELEKVFTQIIFIQKQIIDLLDVMVLLRKNCGSILDDLNATIYPYRRQVIGSMVNMMRALQEAIINKTPLPHYLPSARISYRRLVNKVREILDVQYRNRMGVVAEHPNLNSDSDKSSIDSNDDDEGIVLRAKKRPTAQVSSFHAYVVKEKYLGWSATSSAAEEIIEYIEELLQLTKILVGVNEFKYGFLSRPLYSDWAAEAATGFDDFIKGTVSKVQKPSASDRKNFHASGNIRETDIDDHAVSSLEDQSLNVTEAPIQLTNSDDNISVASSRRIISDDTDPSLSKKYWRRAGSIDNESLRLQATKTLGEIESEFEDDTSDSEELPLALKRFVSRKK</sequence>
<dbReference type="KEGG" id="erc:Ecym_1095"/>
<feature type="transmembrane region" description="Helical" evidence="5">
    <location>
        <begin position="158"/>
        <end position="177"/>
    </location>
</feature>
<accession>G8JME2</accession>
<name>G8JME2_ERECY</name>
<dbReference type="InterPro" id="IPR018823">
    <property type="entry name" value="ArAE_2_N"/>
</dbReference>
<evidence type="ECO:0000256" key="4">
    <source>
        <dbReference type="ARBA" id="ARBA00023136"/>
    </source>
</evidence>
<dbReference type="FunCoup" id="G8JME2">
    <property type="interactions" value="23"/>
</dbReference>
<dbReference type="EMBL" id="CP002497">
    <property type="protein sequence ID" value="AET37351.1"/>
    <property type="molecule type" value="Genomic_DNA"/>
</dbReference>
<proteinExistence type="predicted"/>
<comment type="subcellular location">
    <subcellularLocation>
        <location evidence="1">Membrane</location>
        <topology evidence="1">Multi-pass membrane protein</topology>
    </subcellularLocation>
</comment>
<dbReference type="Pfam" id="PF10337">
    <property type="entry name" value="ArAE_2_N"/>
    <property type="match status" value="1"/>
</dbReference>
<feature type="domain" description="Integral membrane bound transporter" evidence="7">
    <location>
        <begin position="653"/>
        <end position="781"/>
    </location>
</feature>
<feature type="transmembrane region" description="Helical" evidence="5">
    <location>
        <begin position="189"/>
        <end position="208"/>
    </location>
</feature>
<dbReference type="AlphaFoldDB" id="G8JME2"/>
<evidence type="ECO:0000256" key="1">
    <source>
        <dbReference type="ARBA" id="ARBA00004141"/>
    </source>
</evidence>
<evidence type="ECO:0000259" key="7">
    <source>
        <dbReference type="Pfam" id="PF13515"/>
    </source>
</evidence>
<dbReference type="eggNOG" id="KOG4711">
    <property type="taxonomic scope" value="Eukaryota"/>
</dbReference>
<dbReference type="OrthoDB" id="68611at2759"/>
<evidence type="ECO:0000313" key="9">
    <source>
        <dbReference type="Proteomes" id="UP000006790"/>
    </source>
</evidence>
<feature type="transmembrane region" description="Helical" evidence="5">
    <location>
        <begin position="678"/>
        <end position="698"/>
    </location>
</feature>
<dbReference type="InterPro" id="IPR052430">
    <property type="entry name" value="IVT-Associated"/>
</dbReference>
<dbReference type="PANTHER" id="PTHR47804:SF4">
    <property type="entry name" value="AFR661WP"/>
    <property type="match status" value="1"/>
</dbReference>
<gene>
    <name evidence="8" type="ordered locus">Ecym_1095</name>
</gene>
<evidence type="ECO:0000256" key="5">
    <source>
        <dbReference type="SAM" id="Phobius"/>
    </source>
</evidence>
<dbReference type="InParanoid" id="G8JME2"/>
<keyword evidence="4 5" id="KW-0472">Membrane</keyword>
<dbReference type="OMA" id="VTWPAFV"/>
<evidence type="ECO:0000256" key="3">
    <source>
        <dbReference type="ARBA" id="ARBA00022989"/>
    </source>
</evidence>
<dbReference type="RefSeq" id="XP_003644168.1">
    <property type="nucleotide sequence ID" value="XM_003644120.1"/>
</dbReference>
<dbReference type="GeneID" id="11472552"/>
<dbReference type="PRINTS" id="PR02047">
    <property type="entry name" value="BREFELDNASP4"/>
</dbReference>
<dbReference type="PANTHER" id="PTHR47804">
    <property type="entry name" value="60S RIBOSOMAL PROTEIN L19"/>
    <property type="match status" value="1"/>
</dbReference>
<dbReference type="Proteomes" id="UP000006790">
    <property type="component" value="Chromosome 1"/>
</dbReference>
<evidence type="ECO:0000313" key="8">
    <source>
        <dbReference type="EMBL" id="AET37351.1"/>
    </source>
</evidence>
<dbReference type="STRING" id="931890.G8JME2"/>
<feature type="transmembrane region" description="Helical" evidence="5">
    <location>
        <begin position="765"/>
        <end position="787"/>
    </location>
</feature>
<feature type="transmembrane region" description="Helical" evidence="5">
    <location>
        <begin position="629"/>
        <end position="648"/>
    </location>
</feature>
<keyword evidence="2 5" id="KW-0812">Transmembrane</keyword>
<feature type="domain" description="Putative ER transporter 6TM N-terminal" evidence="6">
    <location>
        <begin position="28"/>
        <end position="342"/>
    </location>
</feature>
<feature type="transmembrane region" description="Helical" evidence="5">
    <location>
        <begin position="133"/>
        <end position="152"/>
    </location>
</feature>
<dbReference type="InterPro" id="IPR049453">
    <property type="entry name" value="Memb_transporter_dom"/>
</dbReference>
<feature type="transmembrane region" description="Helical" evidence="5">
    <location>
        <begin position="87"/>
        <end position="107"/>
    </location>
</feature>
<reference evidence="9" key="1">
    <citation type="journal article" date="2012" name="G3 (Bethesda)">
        <title>Pichia sorbitophila, an interspecies yeast hybrid reveals early steps of genome resolution following polyploidization.</title>
        <authorList>
            <person name="Leh Louis V."/>
            <person name="Despons L."/>
            <person name="Friedrich A."/>
            <person name="Martin T."/>
            <person name="Durrens P."/>
            <person name="Casaregola S."/>
            <person name="Neuveglise C."/>
            <person name="Fairhead C."/>
            <person name="Marck C."/>
            <person name="Cruz J.A."/>
            <person name="Straub M.L."/>
            <person name="Kugler V."/>
            <person name="Sacerdot C."/>
            <person name="Uzunov Z."/>
            <person name="Thierry A."/>
            <person name="Weiss S."/>
            <person name="Bleykasten C."/>
            <person name="De Montigny J."/>
            <person name="Jacques N."/>
            <person name="Jung P."/>
            <person name="Lemaire M."/>
            <person name="Mallet S."/>
            <person name="Morel G."/>
            <person name="Richard G.F."/>
            <person name="Sarkar A."/>
            <person name="Savel G."/>
            <person name="Schacherer J."/>
            <person name="Seret M.L."/>
            <person name="Talla E."/>
            <person name="Samson G."/>
            <person name="Jubin C."/>
            <person name="Poulain J."/>
            <person name="Vacherie B."/>
            <person name="Barbe V."/>
            <person name="Pelletier E."/>
            <person name="Sherman D.J."/>
            <person name="Westhof E."/>
            <person name="Weissenbach J."/>
            <person name="Baret P.V."/>
            <person name="Wincker P."/>
            <person name="Gaillardin C."/>
            <person name="Dujon B."/>
            <person name="Souciet J.L."/>
        </authorList>
    </citation>
    <scope>NUCLEOTIDE SEQUENCE [LARGE SCALE GENOMIC DNA]</scope>
    <source>
        <strain evidence="9">CBS 270.75 / DBVPG 7215 / KCTC 17166 / NRRL Y-17582</strain>
    </source>
</reference>
<keyword evidence="3 5" id="KW-1133">Transmembrane helix</keyword>
<protein>
    <submittedName>
        <fullName evidence="8">Uncharacterized protein</fullName>
    </submittedName>
</protein>
<feature type="transmembrane region" description="Helical" evidence="5">
    <location>
        <begin position="710"/>
        <end position="729"/>
    </location>
</feature>
<dbReference type="HOGENOM" id="CLU_007711_0_0_1"/>